<sequence length="425" mass="45449">MKNRMRTAAALTALLALVGMSACGRDAGGDTTNAPSQQAVDTGKATGTLTMWAMGTEGDKLPDLVKKFEADNPDVKVEVTAIPWNSAHDKFTAAIAAGTTPDLAMIGTTWMGEFVGLKALDPTPEMIDPSKFFEGAQATTVVQDTSYGVPWYVETRLVFYRTDIAKKAGITEAPTTWEGLHDMAKAMQDKGGSKWGISLQPGQTGSWQTVVPFMWSNGGEIVNKDMTAFTFDDPKNVEALKYYQSFFTDGIANKAPAQGTTEADFASGAAPMFISGPWMMASVETAGGAGFADKYDVALMPKKEISASFVGGSNLGVFKSTENRDAAWKLVDFLTTDTTQVEWFGMSTDLPSVQSAWDDESLKSDAKLAKFGTQLKTAFAPPPVQTWEQVSASFDAQVEKVTKTGTDPGEALKTVQQEATSIGMG</sequence>
<protein>
    <submittedName>
        <fullName evidence="5">Extracellular solute-binding protein</fullName>
    </submittedName>
</protein>
<gene>
    <name evidence="5" type="ORF">EAX62_08215</name>
</gene>
<feature type="chain" id="PRO_5018143701" evidence="4">
    <location>
        <begin position="25"/>
        <end position="425"/>
    </location>
</feature>
<keyword evidence="2" id="KW-0813">Transport</keyword>
<dbReference type="SUPFAM" id="SSF53850">
    <property type="entry name" value="Periplasmic binding protein-like II"/>
    <property type="match status" value="1"/>
</dbReference>
<dbReference type="GO" id="GO:0042956">
    <property type="term" value="P:maltodextrin transmembrane transport"/>
    <property type="evidence" value="ECO:0007669"/>
    <property type="project" value="TreeGrafter"/>
</dbReference>
<evidence type="ECO:0000256" key="2">
    <source>
        <dbReference type="ARBA" id="ARBA00022448"/>
    </source>
</evidence>
<evidence type="ECO:0000313" key="6">
    <source>
        <dbReference type="Proteomes" id="UP000275256"/>
    </source>
</evidence>
<dbReference type="GO" id="GO:1901982">
    <property type="term" value="F:maltose binding"/>
    <property type="evidence" value="ECO:0007669"/>
    <property type="project" value="TreeGrafter"/>
</dbReference>
<feature type="signal peptide" evidence="4">
    <location>
        <begin position="1"/>
        <end position="24"/>
    </location>
</feature>
<dbReference type="GO" id="GO:0055052">
    <property type="term" value="C:ATP-binding cassette (ABC) transporter complex, substrate-binding subunit-containing"/>
    <property type="evidence" value="ECO:0007669"/>
    <property type="project" value="TreeGrafter"/>
</dbReference>
<dbReference type="CDD" id="cd14747">
    <property type="entry name" value="PBP2_MalE"/>
    <property type="match status" value="1"/>
</dbReference>
<dbReference type="RefSeq" id="WP_121901207.1">
    <property type="nucleotide sequence ID" value="NZ_REFW01000002.1"/>
</dbReference>
<dbReference type="AlphaFoldDB" id="A0A3M0G586"/>
<evidence type="ECO:0000313" key="5">
    <source>
        <dbReference type="EMBL" id="RMB59728.1"/>
    </source>
</evidence>
<dbReference type="Pfam" id="PF01547">
    <property type="entry name" value="SBP_bac_1"/>
    <property type="match status" value="1"/>
</dbReference>
<comment type="similarity">
    <text evidence="1">Belongs to the bacterial solute-binding protein 1 family.</text>
</comment>
<dbReference type="OrthoDB" id="9780991at2"/>
<reference evidence="5 6" key="1">
    <citation type="submission" date="2018-10" db="EMBL/GenBank/DDBJ databases">
        <title>Tessaracoccus antarcticuss sp. nov., isolated from sediment.</title>
        <authorList>
            <person name="Zhou L.Y."/>
            <person name="Du Z.J."/>
        </authorList>
    </citation>
    <scope>NUCLEOTIDE SEQUENCE [LARGE SCALE GENOMIC DNA]</scope>
    <source>
        <strain evidence="5 6">JDX10</strain>
    </source>
</reference>
<dbReference type="InterPro" id="IPR006059">
    <property type="entry name" value="SBP"/>
</dbReference>
<dbReference type="PROSITE" id="PS51257">
    <property type="entry name" value="PROKAR_LIPOPROTEIN"/>
    <property type="match status" value="1"/>
</dbReference>
<evidence type="ECO:0000256" key="4">
    <source>
        <dbReference type="SAM" id="SignalP"/>
    </source>
</evidence>
<organism evidence="5 6">
    <name type="scientific">Tessaracoccus antarcticus</name>
    <dbReference type="NCBI Taxonomy" id="2479848"/>
    <lineage>
        <taxon>Bacteria</taxon>
        <taxon>Bacillati</taxon>
        <taxon>Actinomycetota</taxon>
        <taxon>Actinomycetes</taxon>
        <taxon>Propionibacteriales</taxon>
        <taxon>Propionibacteriaceae</taxon>
        <taxon>Tessaracoccus</taxon>
    </lineage>
</organism>
<dbReference type="Proteomes" id="UP000275256">
    <property type="component" value="Unassembled WGS sequence"/>
</dbReference>
<dbReference type="EMBL" id="REFW01000002">
    <property type="protein sequence ID" value="RMB59728.1"/>
    <property type="molecule type" value="Genomic_DNA"/>
</dbReference>
<dbReference type="Gene3D" id="3.40.190.10">
    <property type="entry name" value="Periplasmic binding protein-like II"/>
    <property type="match status" value="2"/>
</dbReference>
<proteinExistence type="inferred from homology"/>
<dbReference type="GO" id="GO:0015768">
    <property type="term" value="P:maltose transport"/>
    <property type="evidence" value="ECO:0007669"/>
    <property type="project" value="TreeGrafter"/>
</dbReference>
<evidence type="ECO:0000256" key="3">
    <source>
        <dbReference type="ARBA" id="ARBA00022729"/>
    </source>
</evidence>
<accession>A0A3M0G586</accession>
<dbReference type="PANTHER" id="PTHR30061">
    <property type="entry name" value="MALTOSE-BINDING PERIPLASMIC PROTEIN"/>
    <property type="match status" value="1"/>
</dbReference>
<dbReference type="PANTHER" id="PTHR30061:SF50">
    <property type="entry name" value="MALTOSE_MALTODEXTRIN-BINDING PERIPLASMIC PROTEIN"/>
    <property type="match status" value="1"/>
</dbReference>
<name>A0A3M0G586_9ACTN</name>
<keyword evidence="6" id="KW-1185">Reference proteome</keyword>
<evidence type="ECO:0000256" key="1">
    <source>
        <dbReference type="ARBA" id="ARBA00008520"/>
    </source>
</evidence>
<comment type="caution">
    <text evidence="5">The sequence shown here is derived from an EMBL/GenBank/DDBJ whole genome shotgun (WGS) entry which is preliminary data.</text>
</comment>
<keyword evidence="3 4" id="KW-0732">Signal</keyword>